<dbReference type="InterPro" id="IPR025101">
    <property type="entry name" value="DUF4012"/>
</dbReference>
<dbReference type="RefSeq" id="WP_282214261.1">
    <property type="nucleotide sequence ID" value="NZ_BAAAUN010000001.1"/>
</dbReference>
<name>A0ABY7XPP9_MICLT</name>
<evidence type="ECO:0000313" key="1">
    <source>
        <dbReference type="EMBL" id="WDM44128.1"/>
    </source>
</evidence>
<protein>
    <submittedName>
        <fullName evidence="1">DUF4012 domain-containing protein</fullName>
    </submittedName>
</protein>
<sequence length="582" mass="60596">MVGVLVLLLAAVGVIGAIAVSKALAVRDALSPAVPVASGLPAKVVAGDAAGAAADAAVLQDLSDRAVAETKSLEWRIAEWIPFLGQNLVAVRTAAEGVDDVAGFAVDSLPNLDLAAFRPVDGAIDLSAVHKLEELVTSGAKTFAAVNASIDSTDRTFLVPQVTDALGSLDDAVSGVDDTLATLSPILKVLPAALGEGTPRTYLLMFQGNSELRASGGNPAALALVTATEGRIQLTTQATSVQFANARPESIAPLDPETDALYSDIIGRWIPNLTATPDFPTSVEIMRAWWADEGLPPFDDVISTDPVALSYILRATGPIPLATGETLTSENAVSLLLNEVYFNYGTGNGGSEQDLFFAAAAAQIFSTLTTGMQNPLGFLDALRQASDESRMKIWSSNPDIEAMMSDTRLAGTLPATNEDKTIAGVYFNDTTGAKTDYYADASVVSSSDQCTASGPPTFQQTITFANNITPEQADALPYFITGPYFEPGHIATDVVVYAPVGATIDSWNVEGAESFALVAEGTHLGRSVVRINVVTPPQTAATITVSMKGAEGTTGADYGAYDVWTTPMVRATPVTLETPGCG</sequence>
<reference evidence="1 2" key="1">
    <citation type="submission" date="2021-06" db="EMBL/GenBank/DDBJ databases">
        <title>Genome-based taxonomic framework of Microbacterium strains isolated from marine environment, the description of four new species and reclassification of four preexisting species.</title>
        <authorList>
            <person name="Lee S.D."/>
            <person name="Kim S.-M."/>
            <person name="Byeon Y.-S."/>
            <person name="Yang H.L."/>
            <person name="Kim I.S."/>
        </authorList>
    </citation>
    <scope>NUCLEOTIDE SEQUENCE [LARGE SCALE GENOMIC DNA]</scope>
    <source>
        <strain evidence="1 2">KACC 14465</strain>
    </source>
</reference>
<accession>A0ABY7XPP9</accession>
<evidence type="ECO:0000313" key="2">
    <source>
        <dbReference type="Proteomes" id="UP001215097"/>
    </source>
</evidence>
<organism evidence="1 2">
    <name type="scientific">Microbacterium luteolum</name>
    <name type="common">Aureobacterium luteolum</name>
    <dbReference type="NCBI Taxonomy" id="69367"/>
    <lineage>
        <taxon>Bacteria</taxon>
        <taxon>Bacillati</taxon>
        <taxon>Actinomycetota</taxon>
        <taxon>Actinomycetes</taxon>
        <taxon>Micrococcales</taxon>
        <taxon>Microbacteriaceae</taxon>
        <taxon>Microbacterium</taxon>
    </lineage>
</organism>
<dbReference type="EMBL" id="CP078075">
    <property type="protein sequence ID" value="WDM44128.1"/>
    <property type="molecule type" value="Genomic_DNA"/>
</dbReference>
<dbReference type="Pfam" id="PF13196">
    <property type="entry name" value="DUF4012"/>
    <property type="match status" value="1"/>
</dbReference>
<proteinExistence type="predicted"/>
<keyword evidence="2" id="KW-1185">Reference proteome</keyword>
<dbReference type="Proteomes" id="UP001215097">
    <property type="component" value="Chromosome"/>
</dbReference>
<gene>
    <name evidence="1" type="ORF">KV395_13115</name>
</gene>